<feature type="transmembrane region" description="Helical" evidence="2">
    <location>
        <begin position="221"/>
        <end position="242"/>
    </location>
</feature>
<dbReference type="EMBL" id="MU254482">
    <property type="protein sequence ID" value="KAG9240333.1"/>
    <property type="molecule type" value="Genomic_DNA"/>
</dbReference>
<dbReference type="OrthoDB" id="3210850at2759"/>
<dbReference type="Proteomes" id="UP000887226">
    <property type="component" value="Unassembled WGS sequence"/>
</dbReference>
<organism evidence="3 4">
    <name type="scientific">Calycina marina</name>
    <dbReference type="NCBI Taxonomy" id="1763456"/>
    <lineage>
        <taxon>Eukaryota</taxon>
        <taxon>Fungi</taxon>
        <taxon>Dikarya</taxon>
        <taxon>Ascomycota</taxon>
        <taxon>Pezizomycotina</taxon>
        <taxon>Leotiomycetes</taxon>
        <taxon>Helotiales</taxon>
        <taxon>Pezizellaceae</taxon>
        <taxon>Calycina</taxon>
    </lineage>
</organism>
<keyword evidence="2" id="KW-0472">Membrane</keyword>
<keyword evidence="2" id="KW-1133">Transmembrane helix</keyword>
<feature type="region of interest" description="Disordered" evidence="1">
    <location>
        <begin position="277"/>
        <end position="333"/>
    </location>
</feature>
<sequence length="384" mass="42621">MPSLIFNRADAVTTITSSDTGGGTPTEGKVVSVILSMISVVMLSLLLARRVAATPDWGKVPFTRWITFAVYVDSIIFIIASTILERAFGVNTSYQICDAAILLCLTCYLTTKALLFLFLVEKVYIIQRVRKPRLRSPLYCFNVFCLIVPYIGIIVLNFVYRIASFNKNGICIIGMERISVMPLIIVDACVNFYLTLLFVVPLRRLYSYQQQVSPALRTITFRSFIGSLATLTSSVVNLTVLMVLNGEQAWICLMLCNADILFSVIVLHWVTSKDSSFQNSQISSNDGTATGRSPTKSKSATAFDRSQSKSRDYSGPTVTTQCTASNPLDPEDNEDNIALKKIRVQVEHTHAVERVASSETSEEDRKRSHHASTEDLVLKNEIPA</sequence>
<protein>
    <recommendedName>
        <fullName evidence="5">Transmembrane protein</fullName>
    </recommendedName>
</protein>
<feature type="compositionally biased region" description="Polar residues" evidence="1">
    <location>
        <begin position="277"/>
        <end position="300"/>
    </location>
</feature>
<comment type="caution">
    <text evidence="3">The sequence shown here is derived from an EMBL/GenBank/DDBJ whole genome shotgun (WGS) entry which is preliminary data.</text>
</comment>
<feature type="transmembrane region" description="Helical" evidence="2">
    <location>
        <begin position="141"/>
        <end position="160"/>
    </location>
</feature>
<evidence type="ECO:0008006" key="5">
    <source>
        <dbReference type="Google" id="ProtNLM"/>
    </source>
</evidence>
<feature type="compositionally biased region" description="Basic and acidic residues" evidence="1">
    <location>
        <begin position="363"/>
        <end position="378"/>
    </location>
</feature>
<feature type="transmembrane region" description="Helical" evidence="2">
    <location>
        <begin position="68"/>
        <end position="88"/>
    </location>
</feature>
<dbReference type="PANTHER" id="PTHR38848:SF3">
    <property type="entry name" value="G-PROTEIN COUPLED RECEPTORS FAMILY 3 PROFILE DOMAIN-CONTAINING PROTEIN"/>
    <property type="match status" value="1"/>
</dbReference>
<feature type="transmembrane region" description="Helical" evidence="2">
    <location>
        <begin position="30"/>
        <end position="48"/>
    </location>
</feature>
<dbReference type="AlphaFoldDB" id="A0A9P7YWE2"/>
<keyword evidence="4" id="KW-1185">Reference proteome</keyword>
<feature type="compositionally biased region" description="Polar residues" evidence="1">
    <location>
        <begin position="316"/>
        <end position="326"/>
    </location>
</feature>
<keyword evidence="2" id="KW-0812">Transmembrane</keyword>
<feature type="transmembrane region" description="Helical" evidence="2">
    <location>
        <begin position="248"/>
        <end position="270"/>
    </location>
</feature>
<feature type="transmembrane region" description="Helical" evidence="2">
    <location>
        <begin position="100"/>
        <end position="120"/>
    </location>
</feature>
<evidence type="ECO:0000256" key="1">
    <source>
        <dbReference type="SAM" id="MobiDB-lite"/>
    </source>
</evidence>
<evidence type="ECO:0000313" key="4">
    <source>
        <dbReference type="Proteomes" id="UP000887226"/>
    </source>
</evidence>
<accession>A0A9P7YWE2</accession>
<evidence type="ECO:0000256" key="2">
    <source>
        <dbReference type="SAM" id="Phobius"/>
    </source>
</evidence>
<proteinExistence type="predicted"/>
<feature type="region of interest" description="Disordered" evidence="1">
    <location>
        <begin position="350"/>
        <end position="384"/>
    </location>
</feature>
<evidence type="ECO:0000313" key="3">
    <source>
        <dbReference type="EMBL" id="KAG9240333.1"/>
    </source>
</evidence>
<feature type="transmembrane region" description="Helical" evidence="2">
    <location>
        <begin position="180"/>
        <end position="200"/>
    </location>
</feature>
<name>A0A9P7YWE2_9HELO</name>
<dbReference type="PANTHER" id="PTHR38848">
    <property type="entry name" value="G-PROTEIN COUPLED RECEPTORS FAMILY 3 PROFILE DOMAIN-CONTAINING PROTEIN"/>
    <property type="match status" value="1"/>
</dbReference>
<gene>
    <name evidence="3" type="ORF">BJ878DRAFT_546356</name>
</gene>
<reference evidence="3" key="1">
    <citation type="journal article" date="2021" name="IMA Fungus">
        <title>Genomic characterization of three marine fungi, including Emericellopsis atlantica sp. nov. with signatures of a generalist lifestyle and marine biomass degradation.</title>
        <authorList>
            <person name="Hagestad O.C."/>
            <person name="Hou L."/>
            <person name="Andersen J.H."/>
            <person name="Hansen E.H."/>
            <person name="Altermark B."/>
            <person name="Li C."/>
            <person name="Kuhnert E."/>
            <person name="Cox R.J."/>
            <person name="Crous P.W."/>
            <person name="Spatafora J.W."/>
            <person name="Lail K."/>
            <person name="Amirebrahimi M."/>
            <person name="Lipzen A."/>
            <person name="Pangilinan J."/>
            <person name="Andreopoulos W."/>
            <person name="Hayes R.D."/>
            <person name="Ng V."/>
            <person name="Grigoriev I.V."/>
            <person name="Jackson S.A."/>
            <person name="Sutton T.D.S."/>
            <person name="Dobson A.D.W."/>
            <person name="Rama T."/>
        </authorList>
    </citation>
    <scope>NUCLEOTIDE SEQUENCE</scope>
    <source>
        <strain evidence="3">TRa3180A</strain>
    </source>
</reference>